<dbReference type="GO" id="GO:0005758">
    <property type="term" value="C:mitochondrial intermembrane space"/>
    <property type="evidence" value="ECO:0007669"/>
    <property type="project" value="TreeGrafter"/>
</dbReference>
<evidence type="ECO:0000256" key="4">
    <source>
        <dbReference type="ARBA" id="ARBA00038223"/>
    </source>
</evidence>
<reference evidence="6" key="1">
    <citation type="submission" date="2019-11" db="EMBL/GenBank/DDBJ databases">
        <title>Leishmania tarentolae CDS.</title>
        <authorList>
            <person name="Goto Y."/>
            <person name="Yamagishi J."/>
        </authorList>
    </citation>
    <scope>NUCLEOTIDE SEQUENCE [LARGE SCALE GENOMIC DNA]</scope>
    <source>
        <strain evidence="6">Parrot Tar II</strain>
    </source>
</reference>
<dbReference type="VEuPathDB" id="TriTrypDB:LtaPh_1911100"/>
<gene>
    <name evidence="6" type="ORF">LtaPh_1911100</name>
</gene>
<organism evidence="6 7">
    <name type="scientific">Leishmania tarentolae</name>
    <name type="common">Sauroleishmania tarentolae</name>
    <dbReference type="NCBI Taxonomy" id="5689"/>
    <lineage>
        <taxon>Eukaryota</taxon>
        <taxon>Discoba</taxon>
        <taxon>Euglenozoa</taxon>
        <taxon>Kinetoplastea</taxon>
        <taxon>Metakinetoplastina</taxon>
        <taxon>Trypanosomatida</taxon>
        <taxon>Trypanosomatidae</taxon>
        <taxon>Leishmaniinae</taxon>
        <taxon>Leishmania</taxon>
        <taxon>lizard Leishmania</taxon>
    </lineage>
</organism>
<keyword evidence="3" id="KW-1015">Disulfide bond</keyword>
<keyword evidence="7" id="KW-1185">Reference proteome</keyword>
<comment type="similarity">
    <text evidence="4">Belongs to the COX19 family.</text>
</comment>
<dbReference type="InterPro" id="IPR051383">
    <property type="entry name" value="COX19"/>
</dbReference>
<dbReference type="OrthoDB" id="268594at2759"/>
<dbReference type="Proteomes" id="UP000419144">
    <property type="component" value="Unassembled WGS sequence"/>
</dbReference>
<evidence type="ECO:0000256" key="3">
    <source>
        <dbReference type="ARBA" id="ARBA00023157"/>
    </source>
</evidence>
<evidence type="ECO:0000313" key="7">
    <source>
        <dbReference type="Proteomes" id="UP000419144"/>
    </source>
</evidence>
<dbReference type="GO" id="GO:0033617">
    <property type="term" value="P:mitochondrial respiratory chain complex IV assembly"/>
    <property type="evidence" value="ECO:0007669"/>
    <property type="project" value="TreeGrafter"/>
</dbReference>
<evidence type="ECO:0000256" key="2">
    <source>
        <dbReference type="ARBA" id="ARBA00022490"/>
    </source>
</evidence>
<dbReference type="EMBL" id="BLBS01000024">
    <property type="protein sequence ID" value="GET88008.1"/>
    <property type="molecule type" value="Genomic_DNA"/>
</dbReference>
<accession>A0A640KFE2</accession>
<protein>
    <recommendedName>
        <fullName evidence="5">Cytochrome c oxidase assembly protein COX19</fullName>
    </recommendedName>
</protein>
<dbReference type="InterPro" id="IPR009069">
    <property type="entry name" value="Cys_alpha_HP_mot_SF"/>
</dbReference>
<name>A0A640KFE2_LEITA</name>
<keyword evidence="2" id="KW-0963">Cytoplasm</keyword>
<dbReference type="PANTHER" id="PTHR21107">
    <property type="entry name" value="CYTOCHROME C OXIDASE ASSEMBLY PROTEIN COX19"/>
    <property type="match status" value="1"/>
</dbReference>
<dbReference type="PANTHER" id="PTHR21107:SF2">
    <property type="entry name" value="CYTOCHROME C OXIDASE ASSEMBLY PROTEIN COX19"/>
    <property type="match status" value="1"/>
</dbReference>
<sequence>MHIDVGRVTQTSSHNSHLRTRAPPLPLPLLYFSSSLLGCRFFIPRVCVCVCVCVEAPQRARYLVFLSDVASDPSFARLLGALSFVVTSADSTHSAHIQPTHTHTRARAMANGVTANSMLVTAKPPDLGSFPLDHYRECRHEIETYYRCLKEHDYMAPMCRDPVREYLECRMDRGLMKKTDVSSFGIPETEFVPTKQHRIDLREQWLRQKMNQIGVVGVENYIRDDLDTPDGYEKEKGA</sequence>
<proteinExistence type="inferred from homology"/>
<comment type="subcellular location">
    <subcellularLocation>
        <location evidence="1">Cytoplasm</location>
    </subcellularLocation>
</comment>
<dbReference type="AlphaFoldDB" id="A0A640KFE2"/>
<evidence type="ECO:0000256" key="5">
    <source>
        <dbReference type="ARBA" id="ARBA00039385"/>
    </source>
</evidence>
<comment type="caution">
    <text evidence="6">The sequence shown here is derived from an EMBL/GenBank/DDBJ whole genome shotgun (WGS) entry which is preliminary data.</text>
</comment>
<dbReference type="SUPFAM" id="SSF47072">
    <property type="entry name" value="Cysteine alpha-hairpin motif"/>
    <property type="match status" value="1"/>
</dbReference>
<dbReference type="PROSITE" id="PS51808">
    <property type="entry name" value="CHCH"/>
    <property type="match status" value="1"/>
</dbReference>
<evidence type="ECO:0000256" key="1">
    <source>
        <dbReference type="ARBA" id="ARBA00004496"/>
    </source>
</evidence>
<evidence type="ECO:0000313" key="6">
    <source>
        <dbReference type="EMBL" id="GET88008.1"/>
    </source>
</evidence>